<dbReference type="CDD" id="cd03017">
    <property type="entry name" value="PRX_BCP"/>
    <property type="match status" value="1"/>
</dbReference>
<feature type="domain" description="Thioredoxin" evidence="14">
    <location>
        <begin position="40"/>
        <end position="189"/>
    </location>
</feature>
<dbReference type="PANTHER" id="PTHR42801:SF4">
    <property type="entry name" value="AHPC_TSA FAMILY PROTEIN"/>
    <property type="match status" value="1"/>
</dbReference>
<name>A0AAU7SZC7_9GAMM</name>
<evidence type="ECO:0000256" key="6">
    <source>
        <dbReference type="ARBA" id="ARBA00023002"/>
    </source>
</evidence>
<feature type="signal peptide" evidence="13">
    <location>
        <begin position="1"/>
        <end position="26"/>
    </location>
</feature>
<comment type="subunit">
    <text evidence="2">Monomer.</text>
</comment>
<evidence type="ECO:0000256" key="5">
    <source>
        <dbReference type="ARBA" id="ARBA00022862"/>
    </source>
</evidence>
<dbReference type="InterPro" id="IPR000866">
    <property type="entry name" value="AhpC/TSA"/>
</dbReference>
<keyword evidence="8" id="KW-0676">Redox-active center</keyword>
<dbReference type="Pfam" id="PF00578">
    <property type="entry name" value="AhpC-TSA"/>
    <property type="match status" value="1"/>
</dbReference>
<dbReference type="FunFam" id="3.40.30.10:FF:000007">
    <property type="entry name" value="Thioredoxin-dependent thiol peroxidase"/>
    <property type="match status" value="1"/>
</dbReference>
<evidence type="ECO:0000256" key="3">
    <source>
        <dbReference type="ARBA" id="ARBA00013017"/>
    </source>
</evidence>
<evidence type="ECO:0000256" key="10">
    <source>
        <dbReference type="ARBA" id="ARBA00038489"/>
    </source>
</evidence>
<comment type="catalytic activity">
    <reaction evidence="12">
        <text>a hydroperoxide + [thioredoxin]-dithiol = an alcohol + [thioredoxin]-disulfide + H2O</text>
        <dbReference type="Rhea" id="RHEA:62620"/>
        <dbReference type="Rhea" id="RHEA-COMP:10698"/>
        <dbReference type="Rhea" id="RHEA-COMP:10700"/>
        <dbReference type="ChEBI" id="CHEBI:15377"/>
        <dbReference type="ChEBI" id="CHEBI:29950"/>
        <dbReference type="ChEBI" id="CHEBI:30879"/>
        <dbReference type="ChEBI" id="CHEBI:35924"/>
        <dbReference type="ChEBI" id="CHEBI:50058"/>
        <dbReference type="EC" id="1.11.1.24"/>
    </reaction>
</comment>
<dbReference type="RefSeq" id="WP_180082002.1">
    <property type="nucleotide sequence ID" value="NZ_CP157981.1"/>
</dbReference>
<dbReference type="InterPro" id="IPR050924">
    <property type="entry name" value="Peroxiredoxin_BCP/PrxQ"/>
</dbReference>
<dbReference type="GO" id="GO:0034599">
    <property type="term" value="P:cellular response to oxidative stress"/>
    <property type="evidence" value="ECO:0007669"/>
    <property type="project" value="TreeGrafter"/>
</dbReference>
<dbReference type="InterPro" id="IPR013766">
    <property type="entry name" value="Thioredoxin_domain"/>
</dbReference>
<dbReference type="EMBL" id="CP157981">
    <property type="protein sequence ID" value="XBU16222.1"/>
    <property type="molecule type" value="Genomic_DNA"/>
</dbReference>
<dbReference type="Gene3D" id="3.40.30.10">
    <property type="entry name" value="Glutaredoxin"/>
    <property type="match status" value="1"/>
</dbReference>
<evidence type="ECO:0000256" key="4">
    <source>
        <dbReference type="ARBA" id="ARBA00022559"/>
    </source>
</evidence>
<evidence type="ECO:0000256" key="13">
    <source>
        <dbReference type="SAM" id="SignalP"/>
    </source>
</evidence>
<feature type="chain" id="PRO_5043795499" description="thioredoxin-dependent peroxiredoxin" evidence="13">
    <location>
        <begin position="27"/>
        <end position="189"/>
    </location>
</feature>
<evidence type="ECO:0000256" key="1">
    <source>
        <dbReference type="ARBA" id="ARBA00003330"/>
    </source>
</evidence>
<accession>A0AAU7SZC7</accession>
<dbReference type="GO" id="GO:0008379">
    <property type="term" value="F:thioredoxin peroxidase activity"/>
    <property type="evidence" value="ECO:0007669"/>
    <property type="project" value="TreeGrafter"/>
</dbReference>
<evidence type="ECO:0000256" key="11">
    <source>
        <dbReference type="ARBA" id="ARBA00042639"/>
    </source>
</evidence>
<evidence type="ECO:0000256" key="7">
    <source>
        <dbReference type="ARBA" id="ARBA00023157"/>
    </source>
</evidence>
<evidence type="ECO:0000313" key="15">
    <source>
        <dbReference type="EMBL" id="XBU16222.1"/>
    </source>
</evidence>
<comment type="function">
    <text evidence="1">Thiol-specific peroxidase that catalyzes the reduction of hydrogen peroxide and organic hydroperoxides to water and alcohols, respectively. Plays a role in cell protection against oxidative stress by detoxifying peroxides and as sensor of hydrogen peroxide-mediated signaling events.</text>
</comment>
<dbReference type="InterPro" id="IPR036249">
    <property type="entry name" value="Thioredoxin-like_sf"/>
</dbReference>
<evidence type="ECO:0000256" key="8">
    <source>
        <dbReference type="ARBA" id="ARBA00023284"/>
    </source>
</evidence>
<sequence length="189" mass="21260">MKTSKLLQISLISISAFNAFTVPAYAENSIFASQKNTEKQWVGKAAPAFKLQDQNGQWHSLNQYKGKWVVLYFYPKDNSPGCTEEANQFKALYPQFLKSNAVVLGVSLDDVKSHQKFSEKLGLTFPLLADHKHQLSNQLGIVRNLGIIQIAKRESFLIDPQGTIVYHYSSVNTQTHAAQVLADIRKFSQ</sequence>
<keyword evidence="6 15" id="KW-0560">Oxidoreductase</keyword>
<keyword evidence="5" id="KW-0049">Antioxidant</keyword>
<protein>
    <recommendedName>
        <fullName evidence="3">thioredoxin-dependent peroxiredoxin</fullName>
        <ecNumber evidence="3">1.11.1.24</ecNumber>
    </recommendedName>
    <alternativeName>
        <fullName evidence="9">Thioredoxin peroxidase</fullName>
    </alternativeName>
    <alternativeName>
        <fullName evidence="11">Thioredoxin-dependent peroxiredoxin Bcp</fullName>
    </alternativeName>
</protein>
<dbReference type="SUPFAM" id="SSF52833">
    <property type="entry name" value="Thioredoxin-like"/>
    <property type="match status" value="1"/>
</dbReference>
<evidence type="ECO:0000256" key="2">
    <source>
        <dbReference type="ARBA" id="ARBA00011245"/>
    </source>
</evidence>
<evidence type="ECO:0000259" key="14">
    <source>
        <dbReference type="PROSITE" id="PS51352"/>
    </source>
</evidence>
<dbReference type="AlphaFoldDB" id="A0AAU7SZC7"/>
<keyword evidence="7" id="KW-1015">Disulfide bond</keyword>
<dbReference type="EC" id="1.11.1.24" evidence="3"/>
<dbReference type="PANTHER" id="PTHR42801">
    <property type="entry name" value="THIOREDOXIN-DEPENDENT PEROXIDE REDUCTASE"/>
    <property type="match status" value="1"/>
</dbReference>
<keyword evidence="4 15" id="KW-0575">Peroxidase</keyword>
<reference evidence="15" key="1">
    <citation type="submission" date="2024-06" db="EMBL/GenBank/DDBJ databases">
        <authorList>
            <person name="Song Z."/>
        </authorList>
    </citation>
    <scope>NUCLEOTIDE SEQUENCE</scope>
    <source>
        <strain evidence="15">A1-4-2</strain>
    </source>
</reference>
<organism evidence="15">
    <name type="scientific">Acinetobacter sp. A1-4-2</name>
    <dbReference type="NCBI Taxonomy" id="3156489"/>
    <lineage>
        <taxon>Bacteria</taxon>
        <taxon>Pseudomonadati</taxon>
        <taxon>Pseudomonadota</taxon>
        <taxon>Gammaproteobacteria</taxon>
        <taxon>Moraxellales</taxon>
        <taxon>Moraxellaceae</taxon>
        <taxon>Acinetobacter</taxon>
    </lineage>
</organism>
<gene>
    <name evidence="15" type="ORF">ABJ384_03255</name>
</gene>
<evidence type="ECO:0000256" key="12">
    <source>
        <dbReference type="ARBA" id="ARBA00049091"/>
    </source>
</evidence>
<comment type="similarity">
    <text evidence="10">Belongs to the peroxiredoxin family. BCP/PrxQ subfamily.</text>
</comment>
<dbReference type="GO" id="GO:0045454">
    <property type="term" value="P:cell redox homeostasis"/>
    <property type="evidence" value="ECO:0007669"/>
    <property type="project" value="TreeGrafter"/>
</dbReference>
<dbReference type="GO" id="GO:0005737">
    <property type="term" value="C:cytoplasm"/>
    <property type="evidence" value="ECO:0007669"/>
    <property type="project" value="TreeGrafter"/>
</dbReference>
<keyword evidence="13" id="KW-0732">Signal</keyword>
<proteinExistence type="inferred from homology"/>
<dbReference type="PROSITE" id="PS51352">
    <property type="entry name" value="THIOREDOXIN_2"/>
    <property type="match status" value="1"/>
</dbReference>
<evidence type="ECO:0000256" key="9">
    <source>
        <dbReference type="ARBA" id="ARBA00032824"/>
    </source>
</evidence>